<evidence type="ECO:0000313" key="4">
    <source>
        <dbReference type="Proteomes" id="UP000249304"/>
    </source>
</evidence>
<dbReference type="InterPro" id="IPR028978">
    <property type="entry name" value="Chorismate_lyase_/UTRA_dom_sf"/>
</dbReference>
<proteinExistence type="predicted"/>
<dbReference type="Proteomes" id="UP000249304">
    <property type="component" value="Unassembled WGS sequence"/>
</dbReference>
<dbReference type="RefSeq" id="WP_111184776.1">
    <property type="nucleotide sequence ID" value="NZ_POUD01000338.1"/>
</dbReference>
<dbReference type="Gene3D" id="3.40.1410.10">
    <property type="entry name" value="Chorismate lyase-like"/>
    <property type="match status" value="1"/>
</dbReference>
<dbReference type="InterPro" id="IPR011663">
    <property type="entry name" value="UTRA"/>
</dbReference>
<keyword evidence="4" id="KW-1185">Reference proteome</keyword>
<dbReference type="EMBL" id="POUD01000338">
    <property type="protein sequence ID" value="PZG06074.1"/>
    <property type="molecule type" value="Genomic_DNA"/>
</dbReference>
<feature type="domain" description="UbiC transcription regulator-associated" evidence="2">
    <location>
        <begin position="41"/>
        <end position="98"/>
    </location>
</feature>
<name>A0A2W2EMU9_9ACTN</name>
<reference evidence="3 4" key="1">
    <citation type="submission" date="2018-01" db="EMBL/GenBank/DDBJ databases">
        <title>Draft genome sequence of Nonomuraea sp. KC333.</title>
        <authorList>
            <person name="Sahin N."/>
            <person name="Saygin H."/>
            <person name="Ay H."/>
        </authorList>
    </citation>
    <scope>NUCLEOTIDE SEQUENCE [LARGE SCALE GENOMIC DNA]</scope>
    <source>
        <strain evidence="3 4">KC333</strain>
    </source>
</reference>
<evidence type="ECO:0000256" key="1">
    <source>
        <dbReference type="SAM" id="MobiDB-lite"/>
    </source>
</evidence>
<dbReference type="AlphaFoldDB" id="A0A2W2EMU9"/>
<accession>A0A2W2EMU9</accession>
<dbReference type="GO" id="GO:0003677">
    <property type="term" value="F:DNA binding"/>
    <property type="evidence" value="ECO:0007669"/>
    <property type="project" value="InterPro"/>
</dbReference>
<gene>
    <name evidence="3" type="ORF">C1J01_42815</name>
</gene>
<dbReference type="OrthoDB" id="4532751at2"/>
<organism evidence="3 4">
    <name type="scientific">Nonomuraea aridisoli</name>
    <dbReference type="NCBI Taxonomy" id="2070368"/>
    <lineage>
        <taxon>Bacteria</taxon>
        <taxon>Bacillati</taxon>
        <taxon>Actinomycetota</taxon>
        <taxon>Actinomycetes</taxon>
        <taxon>Streptosporangiales</taxon>
        <taxon>Streptosporangiaceae</taxon>
        <taxon>Nonomuraea</taxon>
    </lineage>
</organism>
<feature type="region of interest" description="Disordered" evidence="1">
    <location>
        <begin position="149"/>
        <end position="188"/>
    </location>
</feature>
<dbReference type="SUPFAM" id="SSF64288">
    <property type="entry name" value="Chorismate lyase-like"/>
    <property type="match status" value="1"/>
</dbReference>
<evidence type="ECO:0000313" key="3">
    <source>
        <dbReference type="EMBL" id="PZG06074.1"/>
    </source>
</evidence>
<evidence type="ECO:0000259" key="2">
    <source>
        <dbReference type="Pfam" id="PF07702"/>
    </source>
</evidence>
<sequence length="188" mass="20092">MRRAPTAAGPATACVAKGRLIAFPEVGPYAGLGVTHPMAAVGIQVDAWDEEVWARPAAREEAQLLRIGSDSIVMVVERAYFAGEQAVEVADMVVPADSTKVIYNGPVGDGGRADHGFHRRLWVAPPPGSVWRSACHCFIGHRVHPPQSGDFRVSARKRRRRPGITTATMVGPSLPEGAFAPLAPEPSR</sequence>
<protein>
    <recommendedName>
        <fullName evidence="2">UbiC transcription regulator-associated domain-containing protein</fullName>
    </recommendedName>
</protein>
<comment type="caution">
    <text evidence="3">The sequence shown here is derived from an EMBL/GenBank/DDBJ whole genome shotgun (WGS) entry which is preliminary data.</text>
</comment>
<dbReference type="Pfam" id="PF07702">
    <property type="entry name" value="UTRA"/>
    <property type="match status" value="1"/>
</dbReference>
<dbReference type="GO" id="GO:0006355">
    <property type="term" value="P:regulation of DNA-templated transcription"/>
    <property type="evidence" value="ECO:0007669"/>
    <property type="project" value="InterPro"/>
</dbReference>